<accession>A0A9P3BX16</accession>
<name>A0A9P3BX16_ASPVI</name>
<keyword evidence="2" id="KW-1185">Reference proteome</keyword>
<dbReference type="GeneID" id="66935855"/>
<dbReference type="Gene3D" id="3.50.50.60">
    <property type="entry name" value="FAD/NAD(P)-binding domain"/>
    <property type="match status" value="1"/>
</dbReference>
<dbReference type="Proteomes" id="UP000710440">
    <property type="component" value="Unassembled WGS sequence"/>
</dbReference>
<dbReference type="EMBL" id="BOPL01000006">
    <property type="protein sequence ID" value="GIK03799.1"/>
    <property type="molecule type" value="Genomic_DNA"/>
</dbReference>
<reference evidence="1 2" key="1">
    <citation type="submission" date="2021-02" db="EMBL/GenBank/DDBJ databases">
        <title>Pan-genome distribution and transcriptional activeness of fungal secondary metabolism genes in Aspergillus section Fumigati.</title>
        <authorList>
            <person name="Takahashi H."/>
            <person name="Umemura M."/>
            <person name="Ninomiya A."/>
            <person name="Kusuya Y."/>
            <person name="Urayama S."/>
            <person name="Shimizu M."/>
            <person name="Watanabe A."/>
            <person name="Kamei K."/>
            <person name="Yaguchi T."/>
            <person name="Hagiwara D."/>
        </authorList>
    </citation>
    <scope>NUCLEOTIDE SEQUENCE [LARGE SCALE GENOMIC DNA]</scope>
    <source>
        <strain evidence="1 2">IFM 47045</strain>
    </source>
</reference>
<protein>
    <submittedName>
        <fullName evidence="1">Uncharacterized protein</fullName>
    </submittedName>
</protein>
<dbReference type="AlphaFoldDB" id="A0A9P3BX16"/>
<gene>
    <name evidence="1" type="ORF">Aspvir_007873</name>
</gene>
<organism evidence="1 2">
    <name type="scientific">Aspergillus viridinutans</name>
    <dbReference type="NCBI Taxonomy" id="75553"/>
    <lineage>
        <taxon>Eukaryota</taxon>
        <taxon>Fungi</taxon>
        <taxon>Dikarya</taxon>
        <taxon>Ascomycota</taxon>
        <taxon>Pezizomycotina</taxon>
        <taxon>Eurotiomycetes</taxon>
        <taxon>Eurotiomycetidae</taxon>
        <taxon>Eurotiales</taxon>
        <taxon>Aspergillaceae</taxon>
        <taxon>Aspergillus</taxon>
        <taxon>Aspergillus subgen. Fumigati</taxon>
    </lineage>
</organism>
<evidence type="ECO:0000313" key="2">
    <source>
        <dbReference type="Proteomes" id="UP000710440"/>
    </source>
</evidence>
<dbReference type="RefSeq" id="XP_043126985.1">
    <property type="nucleotide sequence ID" value="XM_043271050.1"/>
</dbReference>
<evidence type="ECO:0000313" key="1">
    <source>
        <dbReference type="EMBL" id="GIK03799.1"/>
    </source>
</evidence>
<sequence>MQVTENKSVAIIGGTYVAICSVKGSINKSVAGIFGLSLAVALRSKGYTATICDRNEYDKTGYDPEGEDAQAASVDLNKIVSLMIYKEVG</sequence>
<comment type="caution">
    <text evidence="1">The sequence shown here is derived from an EMBL/GenBank/DDBJ whole genome shotgun (WGS) entry which is preliminary data.</text>
</comment>
<proteinExistence type="predicted"/>
<dbReference type="OrthoDB" id="2219495at2759"/>
<dbReference type="InterPro" id="IPR036188">
    <property type="entry name" value="FAD/NAD-bd_sf"/>
</dbReference>